<proteinExistence type="predicted"/>
<protein>
    <submittedName>
        <fullName evidence="2">Uncharacterized protein</fullName>
    </submittedName>
</protein>
<reference evidence="2" key="2">
    <citation type="submission" date="2020-05" db="UniProtKB">
        <authorList>
            <consortium name="EnsemblMetazoa"/>
        </authorList>
    </citation>
    <scope>IDENTIFICATION</scope>
    <source>
        <strain evidence="2">FAR1</strain>
    </source>
</reference>
<evidence type="ECO:0000313" key="3">
    <source>
        <dbReference type="Proteomes" id="UP000075886"/>
    </source>
</evidence>
<keyword evidence="1" id="KW-0812">Transmembrane</keyword>
<evidence type="ECO:0000256" key="1">
    <source>
        <dbReference type="SAM" id="Phobius"/>
    </source>
</evidence>
<organism evidence="2 3">
    <name type="scientific">Anopheles farauti</name>
    <dbReference type="NCBI Taxonomy" id="69004"/>
    <lineage>
        <taxon>Eukaryota</taxon>
        <taxon>Metazoa</taxon>
        <taxon>Ecdysozoa</taxon>
        <taxon>Arthropoda</taxon>
        <taxon>Hexapoda</taxon>
        <taxon>Insecta</taxon>
        <taxon>Pterygota</taxon>
        <taxon>Neoptera</taxon>
        <taxon>Endopterygota</taxon>
        <taxon>Diptera</taxon>
        <taxon>Nematocera</taxon>
        <taxon>Culicoidea</taxon>
        <taxon>Culicidae</taxon>
        <taxon>Anophelinae</taxon>
        <taxon>Anopheles</taxon>
    </lineage>
</organism>
<reference evidence="3" key="1">
    <citation type="submission" date="2014-01" db="EMBL/GenBank/DDBJ databases">
        <title>The Genome Sequence of Anopheles farauti FAR1 (V2).</title>
        <authorList>
            <consortium name="The Broad Institute Genomics Platform"/>
            <person name="Neafsey D.E."/>
            <person name="Besansky N."/>
            <person name="Howell P."/>
            <person name="Walton C."/>
            <person name="Young S.K."/>
            <person name="Zeng Q."/>
            <person name="Gargeya S."/>
            <person name="Fitzgerald M."/>
            <person name="Haas B."/>
            <person name="Abouelleil A."/>
            <person name="Allen A.W."/>
            <person name="Alvarado L."/>
            <person name="Arachchi H.M."/>
            <person name="Berlin A.M."/>
            <person name="Chapman S.B."/>
            <person name="Gainer-Dewar J."/>
            <person name="Goldberg J."/>
            <person name="Griggs A."/>
            <person name="Gujja S."/>
            <person name="Hansen M."/>
            <person name="Howarth C."/>
            <person name="Imamovic A."/>
            <person name="Ireland A."/>
            <person name="Larimer J."/>
            <person name="McCowan C."/>
            <person name="Murphy C."/>
            <person name="Pearson M."/>
            <person name="Poon T.W."/>
            <person name="Priest M."/>
            <person name="Roberts A."/>
            <person name="Saif S."/>
            <person name="Shea T."/>
            <person name="Sisk P."/>
            <person name="Sykes S."/>
            <person name="Wortman J."/>
            <person name="Nusbaum C."/>
            <person name="Birren B."/>
        </authorList>
    </citation>
    <scope>NUCLEOTIDE SEQUENCE [LARGE SCALE GENOMIC DNA]</scope>
    <source>
        <strain evidence="3">FAR1</strain>
    </source>
</reference>
<dbReference type="AlphaFoldDB" id="A0A182QH39"/>
<dbReference type="EMBL" id="AXCN02001210">
    <property type="status" value="NOT_ANNOTATED_CDS"/>
    <property type="molecule type" value="Genomic_DNA"/>
</dbReference>
<dbReference type="VEuPathDB" id="VectorBase:AFAF010056"/>
<dbReference type="EnsemblMetazoa" id="AFAF010056-RA">
    <property type="protein sequence ID" value="AFAF010056-PA"/>
    <property type="gene ID" value="AFAF010056"/>
</dbReference>
<sequence>MATEGPNCRWGKGLRNNSFPYQARDQLWIIPCLMEWKISTTSVPSALNSCCLLSPGFCIVTSWYALLFASGCFATFTLSPAFVCFPTIAHSTLSSSTNHPCQARWLMAPKGGVRVRPCLTLRDPQPDGAEHLVPPDRPLALVQGHETMIDGTAGSIPIPRQV</sequence>
<name>A0A182QH39_9DIPT</name>
<dbReference type="Proteomes" id="UP000075886">
    <property type="component" value="Unassembled WGS sequence"/>
</dbReference>
<evidence type="ECO:0000313" key="2">
    <source>
        <dbReference type="EnsemblMetazoa" id="AFAF010056-PA"/>
    </source>
</evidence>
<feature type="transmembrane region" description="Helical" evidence="1">
    <location>
        <begin position="63"/>
        <end position="85"/>
    </location>
</feature>
<keyword evidence="1" id="KW-1133">Transmembrane helix</keyword>
<keyword evidence="3" id="KW-1185">Reference proteome</keyword>
<accession>A0A182QH39</accession>
<keyword evidence="1" id="KW-0472">Membrane</keyword>